<dbReference type="GO" id="GO:0000963">
    <property type="term" value="P:mitochondrial RNA processing"/>
    <property type="evidence" value="ECO:0007669"/>
    <property type="project" value="TreeGrafter"/>
</dbReference>
<dbReference type="GO" id="GO:0003723">
    <property type="term" value="F:RNA binding"/>
    <property type="evidence" value="ECO:0007669"/>
    <property type="project" value="TreeGrafter"/>
</dbReference>
<dbReference type="RefSeq" id="XP_002786227.1">
    <property type="nucleotide sequence ID" value="XM_002786181.1"/>
</dbReference>
<dbReference type="InterPro" id="IPR050870">
    <property type="entry name" value="FAST_kinase"/>
</dbReference>
<dbReference type="GO" id="GO:0005759">
    <property type="term" value="C:mitochondrial matrix"/>
    <property type="evidence" value="ECO:0007669"/>
    <property type="project" value="TreeGrafter"/>
</dbReference>
<dbReference type="GeneID" id="9048415"/>
<dbReference type="OMA" id="NCHNEAL"/>
<dbReference type="GO" id="GO:0035770">
    <property type="term" value="C:ribonucleoprotein granule"/>
    <property type="evidence" value="ECO:0007669"/>
    <property type="project" value="TreeGrafter"/>
</dbReference>
<protein>
    <recommendedName>
        <fullName evidence="1">RNA-editing substrate-binding complex 6 protein domain-containing protein</fullName>
    </recommendedName>
</protein>
<gene>
    <name evidence="2" type="ORF">Pmar_PMAR019907</name>
</gene>
<dbReference type="Proteomes" id="UP000007800">
    <property type="component" value="Unassembled WGS sequence"/>
</dbReference>
<dbReference type="EMBL" id="GG671946">
    <property type="protein sequence ID" value="EER18023.1"/>
    <property type="molecule type" value="Genomic_DNA"/>
</dbReference>
<organism evidence="3">
    <name type="scientific">Perkinsus marinus (strain ATCC 50983 / TXsc)</name>
    <dbReference type="NCBI Taxonomy" id="423536"/>
    <lineage>
        <taxon>Eukaryota</taxon>
        <taxon>Sar</taxon>
        <taxon>Alveolata</taxon>
        <taxon>Perkinsozoa</taxon>
        <taxon>Perkinsea</taxon>
        <taxon>Perkinsida</taxon>
        <taxon>Perkinsidae</taxon>
        <taxon>Perkinsus</taxon>
    </lineage>
</organism>
<feature type="domain" description="RNA-editing substrate-binding complex 6 protein" evidence="1">
    <location>
        <begin position="341"/>
        <end position="511"/>
    </location>
</feature>
<dbReference type="Pfam" id="PF26188">
    <property type="entry name" value="RESC6"/>
    <property type="match status" value="1"/>
</dbReference>
<evidence type="ECO:0000259" key="1">
    <source>
        <dbReference type="Pfam" id="PF26188"/>
    </source>
</evidence>
<keyword evidence="3" id="KW-1185">Reference proteome</keyword>
<dbReference type="AlphaFoldDB" id="C5KBZ2"/>
<evidence type="ECO:0000313" key="3">
    <source>
        <dbReference type="Proteomes" id="UP000007800"/>
    </source>
</evidence>
<name>C5KBZ2_PERM5</name>
<sequence>MLKWSPIRYGTKPKEFNKLWRSIPGAREVVAGERGGKTMPRLRLKKKGVIDEKYENNWANPWHARRKRDTPDDMVKGLLYNPEGLDAGTIGPHVFRAVQFGLDEPDLMARYAQRITEVCSGMKPISLGLVMVAFGRAGIAHEKMLARLSEVIPGRLRFFGPVELSMLCSGLMRLRYYNEKLLRRIADEVPHRLPVLEPSHIGQIIYAFSVLGFRDQMLYVDIADDVMRRIRDFTNPIELLQVIKALAKAEVMLPGLWECLVDAGTSQWEEIIRGDIPSVAVQYLAAVASIDGHLVARGYPSANTQDFASAMCTVLLEKGNQLDLSLAARAIGSLGKLHRYNEQVWSPLLENVMSNIDHLQPDQISQVSLGLSSAGRGHPMTTPLIAALSARAISIVDDYDVWCAANTMQGFAGLGKRDVKLFGALAKHLAKNDKLLEDATPQGLASVLHSMAKVMIKSDIFLYIMANLVISKISAFEGQALGMVLYAYGRLNCYNEALVRACIKQLRAIINDLNLVSIHMISDGLKALGALSEDIEALLKQRVEDLGHETTYGVIDFDDDAEDAFDIAGEEAEEDPLTDSVQQEVVAAVERARVRSRGIRGTDHPYDHCSTFEGI</sequence>
<dbReference type="InParanoid" id="C5KBZ2"/>
<proteinExistence type="predicted"/>
<reference evidence="2 3" key="1">
    <citation type="submission" date="2008-07" db="EMBL/GenBank/DDBJ databases">
        <authorList>
            <person name="El-Sayed N."/>
            <person name="Caler E."/>
            <person name="Inman J."/>
            <person name="Amedeo P."/>
            <person name="Hass B."/>
            <person name="Wortman J."/>
        </authorList>
    </citation>
    <scope>NUCLEOTIDE SEQUENCE [LARGE SCALE GENOMIC DNA]</scope>
    <source>
        <strain evidence="3">ATCC 50983 / TXsc</strain>
    </source>
</reference>
<dbReference type="OrthoDB" id="430737at2759"/>
<accession>C5KBZ2</accession>
<dbReference type="InterPro" id="IPR058917">
    <property type="entry name" value="RESC6_dom"/>
</dbReference>
<dbReference type="PANTHER" id="PTHR21228:SF40">
    <property type="entry name" value="LD45607P"/>
    <property type="match status" value="1"/>
</dbReference>
<evidence type="ECO:0000313" key="2">
    <source>
        <dbReference type="EMBL" id="EER18023.1"/>
    </source>
</evidence>
<dbReference type="PANTHER" id="PTHR21228">
    <property type="entry name" value="FAST LEU-RICH DOMAIN-CONTAINING"/>
    <property type="match status" value="1"/>
</dbReference>
<dbReference type="GO" id="GO:0044528">
    <property type="term" value="P:regulation of mitochondrial mRNA stability"/>
    <property type="evidence" value="ECO:0007669"/>
    <property type="project" value="TreeGrafter"/>
</dbReference>